<dbReference type="SUPFAM" id="SSF51735">
    <property type="entry name" value="NAD(P)-binding Rossmann-fold domains"/>
    <property type="match status" value="1"/>
</dbReference>
<dbReference type="PRINTS" id="PR00081">
    <property type="entry name" value="GDHRDH"/>
</dbReference>
<dbReference type="GO" id="GO:0016020">
    <property type="term" value="C:membrane"/>
    <property type="evidence" value="ECO:0007669"/>
    <property type="project" value="TreeGrafter"/>
</dbReference>
<dbReference type="Gene3D" id="3.40.50.720">
    <property type="entry name" value="NAD(P)-binding Rossmann-like Domain"/>
    <property type="match status" value="1"/>
</dbReference>
<evidence type="ECO:0000313" key="4">
    <source>
        <dbReference type="EMBL" id="EKO17252.1"/>
    </source>
</evidence>
<comment type="similarity">
    <text evidence="1 3">Belongs to the short-chain dehydrogenases/reductases (SDR) family.</text>
</comment>
<dbReference type="Pfam" id="PF00106">
    <property type="entry name" value="adh_short"/>
    <property type="match status" value="1"/>
</dbReference>
<evidence type="ECO:0000256" key="1">
    <source>
        <dbReference type="ARBA" id="ARBA00006484"/>
    </source>
</evidence>
<organism evidence="4 5">
    <name type="scientific">Leptospira kirschneri str. H1</name>
    <dbReference type="NCBI Taxonomy" id="1049966"/>
    <lineage>
        <taxon>Bacteria</taxon>
        <taxon>Pseudomonadati</taxon>
        <taxon>Spirochaetota</taxon>
        <taxon>Spirochaetia</taxon>
        <taxon>Leptospirales</taxon>
        <taxon>Leptospiraceae</taxon>
        <taxon>Leptospira</taxon>
    </lineage>
</organism>
<dbReference type="InterPro" id="IPR036291">
    <property type="entry name" value="NAD(P)-bd_dom_sf"/>
</dbReference>
<dbReference type="GO" id="GO:0016491">
    <property type="term" value="F:oxidoreductase activity"/>
    <property type="evidence" value="ECO:0007669"/>
    <property type="project" value="UniProtKB-KW"/>
</dbReference>
<dbReference type="PRINTS" id="PR00080">
    <property type="entry name" value="SDRFAMILY"/>
</dbReference>
<accession>A0A0E2B7F6</accession>
<dbReference type="InterPro" id="IPR002347">
    <property type="entry name" value="SDR_fam"/>
</dbReference>
<sequence length="266" mass="29789">MIHSFFLEKSFLVTGASSGIGRALVLELNRNGTVVGAIARRKELLKELKNEAKFPDKIISFPGDVSDFSQLKKITEEFRKKVRRIDGMIHSAGISMRGLAKETDIKVYENLMNVNFYPLVHLFKLLESELRQNQGHFIAVSSLQGRFATQYRSGYAASKHAVQAFMDSIRLETCESGMHVMTVSPGYVKTDISLKALSGDGSAYGIMDEGIKNGLAAEKVATIVLKAIESKKRDVYPSQFREMLAYWISRFSPSLLDRLLRNARVT</sequence>
<dbReference type="AlphaFoldDB" id="A0A0E2B7F6"/>
<dbReference type="Proteomes" id="UP000006253">
    <property type="component" value="Unassembled WGS sequence"/>
</dbReference>
<protein>
    <submittedName>
        <fullName evidence="4">KR domain protein</fullName>
    </submittedName>
</protein>
<proteinExistence type="inferred from homology"/>
<evidence type="ECO:0000313" key="5">
    <source>
        <dbReference type="Proteomes" id="UP000006253"/>
    </source>
</evidence>
<dbReference type="CDD" id="cd05332">
    <property type="entry name" value="11beta-HSD1_like_SDR_c"/>
    <property type="match status" value="1"/>
</dbReference>
<dbReference type="RefSeq" id="WP_004764315.1">
    <property type="nucleotide sequence ID" value="NZ_AHMY02000011.1"/>
</dbReference>
<gene>
    <name evidence="4" type="ORF">LEP1GSC081_2340</name>
</gene>
<name>A0A0E2B7F6_9LEPT</name>
<comment type="caution">
    <text evidence="4">The sequence shown here is derived from an EMBL/GenBank/DDBJ whole genome shotgun (WGS) entry which is preliminary data.</text>
</comment>
<dbReference type="EMBL" id="AHMY02000011">
    <property type="protein sequence ID" value="EKO17252.1"/>
    <property type="molecule type" value="Genomic_DNA"/>
</dbReference>
<evidence type="ECO:0000256" key="3">
    <source>
        <dbReference type="RuleBase" id="RU000363"/>
    </source>
</evidence>
<dbReference type="InterPro" id="IPR020904">
    <property type="entry name" value="Sc_DH/Rdtase_CS"/>
</dbReference>
<dbReference type="PANTHER" id="PTHR44196:SF1">
    <property type="entry name" value="DEHYDROGENASE_REDUCTASE SDR FAMILY MEMBER 7B"/>
    <property type="match status" value="1"/>
</dbReference>
<keyword evidence="2" id="KW-0560">Oxidoreductase</keyword>
<dbReference type="PANTHER" id="PTHR44196">
    <property type="entry name" value="DEHYDROGENASE/REDUCTASE SDR FAMILY MEMBER 7B"/>
    <property type="match status" value="1"/>
</dbReference>
<evidence type="ECO:0000256" key="2">
    <source>
        <dbReference type="ARBA" id="ARBA00023002"/>
    </source>
</evidence>
<dbReference type="PROSITE" id="PS00061">
    <property type="entry name" value="ADH_SHORT"/>
    <property type="match status" value="1"/>
</dbReference>
<reference evidence="4 5" key="1">
    <citation type="submission" date="2012-10" db="EMBL/GenBank/DDBJ databases">
        <authorList>
            <person name="Harkins D.M."/>
            <person name="Durkin A.S."/>
            <person name="Brinkac L.M."/>
            <person name="Selengut J.D."/>
            <person name="Sanka R."/>
            <person name="DePew J."/>
            <person name="Purushe J."/>
            <person name="Peacock S.J."/>
            <person name="Thaipadungpanit J."/>
            <person name="Wuthiekanun V.W."/>
            <person name="Day N.P."/>
            <person name="Vinetz J.M."/>
            <person name="Sutton G.G."/>
            <person name="Nelson W.C."/>
            <person name="Fouts D.E."/>
        </authorList>
    </citation>
    <scope>NUCLEOTIDE SEQUENCE [LARGE SCALE GENOMIC DNA]</scope>
    <source>
        <strain evidence="4 5">H1</strain>
    </source>
</reference>